<accession>H8N105</accession>
<name>H8N105_CORCM</name>
<reference evidence="3" key="2">
    <citation type="submission" date="2012-03" db="EMBL/GenBank/DDBJ databases">
        <title>Genome sequence of the fruiting myxobacterium Corallococcus coralloides DSM 2259.</title>
        <authorList>
            <person name="Huntley S."/>
            <person name="Zhang Y."/>
            <person name="Treuner-Lange A."/>
            <person name="Sensen C.W."/>
            <person name="Sogaard-Andersen L."/>
        </authorList>
    </citation>
    <scope>NUCLEOTIDE SEQUENCE [LARGE SCALE GENOMIC DNA]</scope>
    <source>
        <strain evidence="3">ATCC 25202 / DSM 2259 / NBRC 100086 / M2</strain>
    </source>
</reference>
<dbReference type="AlphaFoldDB" id="H8N105"/>
<dbReference type="eggNOG" id="COG1520">
    <property type="taxonomic scope" value="Bacteria"/>
</dbReference>
<protein>
    <submittedName>
        <fullName evidence="2">Putative lipoprotein</fullName>
    </submittedName>
</protein>
<feature type="chain" id="PRO_5003616409" evidence="1">
    <location>
        <begin position="22"/>
        <end position="684"/>
    </location>
</feature>
<dbReference type="KEGG" id="ccx:COCOR_06860"/>
<evidence type="ECO:0000313" key="2">
    <source>
        <dbReference type="EMBL" id="AFE07179.1"/>
    </source>
</evidence>
<feature type="signal peptide" evidence="1">
    <location>
        <begin position="1"/>
        <end position="21"/>
    </location>
</feature>
<dbReference type="STRING" id="1144275.COCOR_06860"/>
<dbReference type="Pfam" id="PF11617">
    <property type="entry name" value="Cu-binding_MopE"/>
    <property type="match status" value="3"/>
</dbReference>
<dbReference type="SUPFAM" id="SSF101898">
    <property type="entry name" value="NHL repeat"/>
    <property type="match status" value="1"/>
</dbReference>
<keyword evidence="3" id="KW-1185">Reference proteome</keyword>
<dbReference type="InterPro" id="IPR021655">
    <property type="entry name" value="Put_metal-bd"/>
</dbReference>
<gene>
    <name evidence="2" type="ordered locus">COCOR_06860</name>
</gene>
<dbReference type="RefSeq" id="WP_014399646.1">
    <property type="nucleotide sequence ID" value="NC_017030.1"/>
</dbReference>
<proteinExistence type="predicted"/>
<dbReference type="Proteomes" id="UP000007587">
    <property type="component" value="Chromosome"/>
</dbReference>
<dbReference type="HOGENOM" id="CLU_027067_0_0_7"/>
<keyword evidence="2" id="KW-0449">Lipoprotein</keyword>
<evidence type="ECO:0000256" key="1">
    <source>
        <dbReference type="SAM" id="SignalP"/>
    </source>
</evidence>
<sequence>MNLLPLRAVLVMFVLASVACADFDQEKAKLCNQFPERCGDADGSMGDWTGGALNVTIDYSGFTRGCVTVTATDSGNVKNTSSLSVAIPAKTPGTVSVAVFGKKSWGRALSVTTQLRESDCSGTLVGDPQEMKAQVPEEGTRDVPFTVRAIDLDGDRFFSSADAEGVVSGTDCRDDDPAVNPKATEVCNGRDDNCTLGESDATDKKTWYTDADGDGYGSPQVEACVQPAGAVDRGGDCNDNDAQVRPERAEFRCDGKDDNCNGMSDEDFSVDSDCKDELKCAGKIACASTPSQTTCARLPSENPVVWYVDGDGDGFKGQDVGVGCEAPVAGAVTQSEDCDESSVYVRNGLAEVCDRLDNNCSGAVDEGCGTLAWTTEAGVGGTADVTAIARYDEGRKAWMVGPNKLVHFDSTTGPSGTVTSYTHSSCLGNWKAGWASADGRVFAVGDSGKITTRLPNSDLNCFTSTVPGSASMTTLYGITGIEQFGVGATVYAVASNGKIFKWREPYSPTNENLTEFGSVPDNLRAVASAGSEGSLLAVGVDANNKAVAYRYDTASSSWMPDLQGGAFGGLLKGIHVTDSRFAYAAGDNGLVLKRSGGVWTSLPTVFEPNGVTRAAIRDVLAFSEKGIYVATSEGRIHFYDGSAWTTAYSGANPLSSLDGPSPTRIVAAGESGTVVNFRAPAPVP</sequence>
<keyword evidence="1" id="KW-0732">Signal</keyword>
<dbReference type="InParanoid" id="H8N105"/>
<organism evidence="2 3">
    <name type="scientific">Corallococcus coralloides (strain ATCC 25202 / DSM 2259 / NBRC 100086 / M2)</name>
    <name type="common">Myxococcus coralloides</name>
    <dbReference type="NCBI Taxonomy" id="1144275"/>
    <lineage>
        <taxon>Bacteria</taxon>
        <taxon>Pseudomonadati</taxon>
        <taxon>Myxococcota</taxon>
        <taxon>Myxococcia</taxon>
        <taxon>Myxococcales</taxon>
        <taxon>Cystobacterineae</taxon>
        <taxon>Myxococcaceae</taxon>
        <taxon>Corallococcus</taxon>
    </lineage>
</organism>
<dbReference type="EMBL" id="CP003389">
    <property type="protein sequence ID" value="AFE07179.1"/>
    <property type="molecule type" value="Genomic_DNA"/>
</dbReference>
<dbReference type="PROSITE" id="PS51257">
    <property type="entry name" value="PROKAR_LIPOPROTEIN"/>
    <property type="match status" value="1"/>
</dbReference>
<reference evidence="2 3" key="1">
    <citation type="journal article" date="2012" name="J. Bacteriol.">
        <title>Complete Genome Sequence of the Fruiting Myxobacterium Corallococcus coralloides DSM 2259.</title>
        <authorList>
            <person name="Huntley S."/>
            <person name="Zhang Y."/>
            <person name="Treuner-Lange A."/>
            <person name="Kneip S."/>
            <person name="Sensen C.W."/>
            <person name="Sogaard-Andersen L."/>
        </authorList>
    </citation>
    <scope>NUCLEOTIDE SEQUENCE [LARGE SCALE GENOMIC DNA]</scope>
    <source>
        <strain evidence="3">ATCC 25202 / DSM 2259 / NBRC 100086 / M2</strain>
    </source>
</reference>
<evidence type="ECO:0000313" key="3">
    <source>
        <dbReference type="Proteomes" id="UP000007587"/>
    </source>
</evidence>